<sequence length="23" mass="2620">MLLPNLDFEKKLQETGFKNIAGL</sequence>
<evidence type="ECO:0000313" key="1">
    <source>
        <dbReference type="EMBL" id="KKR48215.1"/>
    </source>
</evidence>
<gene>
    <name evidence="1" type="ORF">UT84_C0044G0005</name>
</gene>
<reference evidence="1 2" key="1">
    <citation type="journal article" date="2015" name="Nature">
        <title>rRNA introns, odd ribosomes, and small enigmatic genomes across a large radiation of phyla.</title>
        <authorList>
            <person name="Brown C.T."/>
            <person name="Hug L.A."/>
            <person name="Thomas B.C."/>
            <person name="Sharon I."/>
            <person name="Castelle C.J."/>
            <person name="Singh A."/>
            <person name="Wilkins M.J."/>
            <person name="Williams K.H."/>
            <person name="Banfield J.F."/>
        </authorList>
    </citation>
    <scope>NUCLEOTIDE SEQUENCE [LARGE SCALE GENOMIC DNA]</scope>
</reference>
<dbReference type="EMBL" id="LBYI01000044">
    <property type="protein sequence ID" value="KKR48215.1"/>
    <property type="molecule type" value="Genomic_DNA"/>
</dbReference>
<dbReference type="Proteomes" id="UP000034531">
    <property type="component" value="Unassembled WGS sequence"/>
</dbReference>
<organism evidence="1 2">
    <name type="scientific">Candidatus Curtissbacteria bacterium GW2011_GWA1_40_16</name>
    <dbReference type="NCBI Taxonomy" id="1618405"/>
    <lineage>
        <taxon>Bacteria</taxon>
        <taxon>Candidatus Curtissiibacteriota</taxon>
    </lineage>
</organism>
<comment type="caution">
    <text evidence="1">The sequence shown here is derived from an EMBL/GenBank/DDBJ whole genome shotgun (WGS) entry which is preliminary data.</text>
</comment>
<feature type="non-terminal residue" evidence="1">
    <location>
        <position position="23"/>
    </location>
</feature>
<proteinExistence type="predicted"/>
<protein>
    <submittedName>
        <fullName evidence="1">Uncharacterized protein</fullName>
    </submittedName>
</protein>
<evidence type="ECO:0000313" key="2">
    <source>
        <dbReference type="Proteomes" id="UP000034531"/>
    </source>
</evidence>
<dbReference type="AlphaFoldDB" id="A0A0G0TME9"/>
<name>A0A0G0TME9_9BACT</name>
<accession>A0A0G0TME9</accession>